<keyword evidence="7" id="KW-1133">Transmembrane helix</keyword>
<gene>
    <name evidence="9" type="ORF">CVT26_003748</name>
</gene>
<evidence type="ECO:0000259" key="8">
    <source>
        <dbReference type="Pfam" id="PF01494"/>
    </source>
</evidence>
<name>A0A409VS20_9AGAR</name>
<dbReference type="PANTHER" id="PTHR13789">
    <property type="entry name" value="MONOOXYGENASE"/>
    <property type="match status" value="1"/>
</dbReference>
<sequence>MPVDKQGRQDRASISLKIIVIGGSMAGLATAYALKRAGHEVRVIEKSDGKSKSIGHLQSPPNMTKILYRWGLQPLLDRAAHKCLSMVFRKGGDGDLVGAINFDKDFIHDLLADFLLIQDQYLKDVLFELATDEGVHISLSTSVTNLVTDPDTASVTLSNGETLSADFIVVADGYDSAFRALVTGVDDEDNKIPERKHGAATFILPVSLVSQDEELKPLMNPSNWLIWIGAGFVLHCSFTNGGRDLATTITYDHDGVVRPEDEIWADHPMEYYGLDRFKFEPRVQKLLRLTQRATGRYFVSRTQPEELVCENSKIVLVGDAAHPLLPGGNHHAALIFEDAETLGCLFSRIRDPAQISHFLTAYEEIRQPRDAWSLEYDNGFHAMMKLPDGPEQDQRNTVLGESMVHGDWDHMDETIFRSVWGNELAMYAHDATEQVDDWWTQWGSLIMKNRGAKQHHQPSPAPEASSLIPGLHRVSFHHP</sequence>
<dbReference type="Gene3D" id="3.50.50.60">
    <property type="entry name" value="FAD/NAD(P)-binding domain"/>
    <property type="match status" value="1"/>
</dbReference>
<keyword evidence="10" id="KW-1185">Reference proteome</keyword>
<dbReference type="InterPro" id="IPR002938">
    <property type="entry name" value="FAD-bd"/>
</dbReference>
<dbReference type="InParanoid" id="A0A409VS20"/>
<dbReference type="STRING" id="231916.A0A409VS20"/>
<feature type="domain" description="FAD-binding" evidence="8">
    <location>
        <begin position="17"/>
        <end position="182"/>
    </location>
</feature>
<evidence type="ECO:0000256" key="1">
    <source>
        <dbReference type="ARBA" id="ARBA00007992"/>
    </source>
</evidence>
<dbReference type="PANTHER" id="PTHR13789:SF147">
    <property type="entry name" value="PUTATIVE (AFU_ORTHOLOGUE AFUA_2G01950)-RELATED"/>
    <property type="match status" value="1"/>
</dbReference>
<dbReference type="GO" id="GO:0004497">
    <property type="term" value="F:monooxygenase activity"/>
    <property type="evidence" value="ECO:0007669"/>
    <property type="project" value="UniProtKB-KW"/>
</dbReference>
<dbReference type="PRINTS" id="PR00420">
    <property type="entry name" value="RNGMNOXGNASE"/>
</dbReference>
<dbReference type="InterPro" id="IPR036188">
    <property type="entry name" value="FAD/NAD-bd_sf"/>
</dbReference>
<evidence type="ECO:0000313" key="10">
    <source>
        <dbReference type="Proteomes" id="UP000284706"/>
    </source>
</evidence>
<keyword evidence="3" id="KW-0274">FAD</keyword>
<comment type="similarity">
    <text evidence="1">Belongs to the paxM FAD-dependent monooxygenase family.</text>
</comment>
<keyword evidence="5" id="KW-0503">Monooxygenase</keyword>
<dbReference type="OrthoDB" id="1878542at2759"/>
<protein>
    <recommendedName>
        <fullName evidence="8">FAD-binding domain-containing protein</fullName>
    </recommendedName>
</protein>
<feature type="transmembrane region" description="Helical" evidence="7">
    <location>
        <begin position="12"/>
        <end position="34"/>
    </location>
</feature>
<dbReference type="Pfam" id="PF01494">
    <property type="entry name" value="FAD_binding_3"/>
    <property type="match status" value="1"/>
</dbReference>
<keyword evidence="7" id="KW-0812">Transmembrane</keyword>
<keyword evidence="2" id="KW-0285">Flavoprotein</keyword>
<organism evidence="9 10">
    <name type="scientific">Gymnopilus dilepis</name>
    <dbReference type="NCBI Taxonomy" id="231916"/>
    <lineage>
        <taxon>Eukaryota</taxon>
        <taxon>Fungi</taxon>
        <taxon>Dikarya</taxon>
        <taxon>Basidiomycota</taxon>
        <taxon>Agaricomycotina</taxon>
        <taxon>Agaricomycetes</taxon>
        <taxon>Agaricomycetidae</taxon>
        <taxon>Agaricales</taxon>
        <taxon>Agaricineae</taxon>
        <taxon>Hymenogastraceae</taxon>
        <taxon>Gymnopilus</taxon>
    </lineage>
</organism>
<dbReference type="EMBL" id="NHYE01005582">
    <property type="protein sequence ID" value="PPQ69039.1"/>
    <property type="molecule type" value="Genomic_DNA"/>
</dbReference>
<evidence type="ECO:0000256" key="2">
    <source>
        <dbReference type="ARBA" id="ARBA00022630"/>
    </source>
</evidence>
<keyword evidence="4" id="KW-0560">Oxidoreductase</keyword>
<accession>A0A409VS20</accession>
<dbReference type="Proteomes" id="UP000284706">
    <property type="component" value="Unassembled WGS sequence"/>
</dbReference>
<comment type="caution">
    <text evidence="9">The sequence shown here is derived from an EMBL/GenBank/DDBJ whole genome shotgun (WGS) entry which is preliminary data.</text>
</comment>
<evidence type="ECO:0000256" key="7">
    <source>
        <dbReference type="SAM" id="Phobius"/>
    </source>
</evidence>
<dbReference type="InterPro" id="IPR050493">
    <property type="entry name" value="FAD-dep_Monooxygenase_BioMet"/>
</dbReference>
<dbReference type="AlphaFoldDB" id="A0A409VS20"/>
<feature type="region of interest" description="Disordered" evidence="6">
    <location>
        <begin position="450"/>
        <end position="479"/>
    </location>
</feature>
<dbReference type="SUPFAM" id="SSF51905">
    <property type="entry name" value="FAD/NAD(P)-binding domain"/>
    <property type="match status" value="1"/>
</dbReference>
<evidence type="ECO:0000256" key="3">
    <source>
        <dbReference type="ARBA" id="ARBA00022827"/>
    </source>
</evidence>
<evidence type="ECO:0000256" key="4">
    <source>
        <dbReference type="ARBA" id="ARBA00023002"/>
    </source>
</evidence>
<evidence type="ECO:0000313" key="9">
    <source>
        <dbReference type="EMBL" id="PPQ69039.1"/>
    </source>
</evidence>
<proteinExistence type="inferred from homology"/>
<evidence type="ECO:0000256" key="6">
    <source>
        <dbReference type="SAM" id="MobiDB-lite"/>
    </source>
</evidence>
<keyword evidence="7" id="KW-0472">Membrane</keyword>
<reference evidence="9 10" key="1">
    <citation type="journal article" date="2018" name="Evol. Lett.">
        <title>Horizontal gene cluster transfer increased hallucinogenic mushroom diversity.</title>
        <authorList>
            <person name="Reynolds H.T."/>
            <person name="Vijayakumar V."/>
            <person name="Gluck-Thaler E."/>
            <person name="Korotkin H.B."/>
            <person name="Matheny P.B."/>
            <person name="Slot J.C."/>
        </authorList>
    </citation>
    <scope>NUCLEOTIDE SEQUENCE [LARGE SCALE GENOMIC DNA]</scope>
    <source>
        <strain evidence="9 10">SRW20</strain>
    </source>
</reference>
<evidence type="ECO:0000256" key="5">
    <source>
        <dbReference type="ARBA" id="ARBA00023033"/>
    </source>
</evidence>
<dbReference type="GO" id="GO:0071949">
    <property type="term" value="F:FAD binding"/>
    <property type="evidence" value="ECO:0007669"/>
    <property type="project" value="InterPro"/>
</dbReference>